<feature type="transmembrane region" description="Helical" evidence="1">
    <location>
        <begin position="21"/>
        <end position="41"/>
    </location>
</feature>
<organism evidence="2 3">
    <name type="scientific">Tepidanaerobacter acetatoxydans (strain DSM 21804 / JCM 16047 / Re1)</name>
    <dbReference type="NCBI Taxonomy" id="1209989"/>
    <lineage>
        <taxon>Bacteria</taxon>
        <taxon>Bacillati</taxon>
        <taxon>Bacillota</taxon>
        <taxon>Clostridia</taxon>
        <taxon>Thermosediminibacterales</taxon>
        <taxon>Tepidanaerobacteraceae</taxon>
        <taxon>Tepidanaerobacter</taxon>
    </lineage>
</organism>
<evidence type="ECO:0000313" key="3">
    <source>
        <dbReference type="Proteomes" id="UP000010802"/>
    </source>
</evidence>
<dbReference type="HOGENOM" id="CLU_2829804_0_0_9"/>
<dbReference type="AlphaFoldDB" id="F4LW35"/>
<evidence type="ECO:0000313" key="2">
    <source>
        <dbReference type="EMBL" id="CDI40447.1"/>
    </source>
</evidence>
<keyword evidence="1" id="KW-0472">Membrane</keyword>
<dbReference type="Proteomes" id="UP000010802">
    <property type="component" value="Chromosome"/>
</dbReference>
<keyword evidence="3" id="KW-1185">Reference proteome</keyword>
<keyword evidence="1" id="KW-0812">Transmembrane</keyword>
<proteinExistence type="predicted"/>
<evidence type="ECO:0008006" key="4">
    <source>
        <dbReference type="Google" id="ProtNLM"/>
    </source>
</evidence>
<accession>F4LW35</accession>
<sequence>MYMMCIKKPFSCISKECGQAATEYALIIAVVVIMAIGAVAGTSGAISTEVYCKILDAVNGVVAQLP</sequence>
<gene>
    <name evidence="2" type="ordered locus">TEPIRE1_0679</name>
</gene>
<name>F4LW35_TEPAE</name>
<reference evidence="3" key="1">
    <citation type="journal article" date="2013" name="Genome Announc.">
        <title>First genome sequence of a syntrophic acetate-oxidizing bacterium, Tepidanaerobacter acetatoxydans strain Re1.</title>
        <authorList>
            <person name="Manzoor S."/>
            <person name="Bongcam-Rudloff E."/>
            <person name="Schnurer A."/>
            <person name="Muller B."/>
        </authorList>
    </citation>
    <scope>NUCLEOTIDE SEQUENCE [LARGE SCALE GENOMIC DNA]</scope>
    <source>
        <strain evidence="3">Re1</strain>
    </source>
</reference>
<dbReference type="STRING" id="1209989.TepRe1_0623"/>
<keyword evidence="1" id="KW-1133">Transmembrane helix</keyword>
<dbReference type="KEGG" id="tae:TepiRe1_0679"/>
<dbReference type="EMBL" id="HF563609">
    <property type="protein sequence ID" value="CDI40447.1"/>
    <property type="molecule type" value="Genomic_DNA"/>
</dbReference>
<evidence type="ECO:0000256" key="1">
    <source>
        <dbReference type="SAM" id="Phobius"/>
    </source>
</evidence>
<dbReference type="KEGG" id="tep:TepRe1_0623"/>
<protein>
    <recommendedName>
        <fullName evidence="4">Flp/Fap pilin component</fullName>
    </recommendedName>
</protein>